<dbReference type="PANTHER" id="PTHR23295:SF6">
    <property type="entry name" value="NEOSIN, ISOFORM A"/>
    <property type="match status" value="1"/>
</dbReference>
<dbReference type="PANTHER" id="PTHR23295">
    <property type="entry name" value="NUCLEAR RECEPTOR COACTIVATOR 5-RELATED"/>
    <property type="match status" value="1"/>
</dbReference>
<dbReference type="InterPro" id="IPR012677">
    <property type="entry name" value="Nucleotide-bd_a/b_plait_sf"/>
</dbReference>
<comment type="caution">
    <text evidence="4">The sequence shown here is derived from an EMBL/GenBank/DDBJ whole genome shotgun (WGS) entry which is preliminary data.</text>
</comment>
<feature type="domain" description="RRM" evidence="3">
    <location>
        <begin position="13"/>
        <end position="84"/>
    </location>
</feature>
<gene>
    <name evidence="4" type="ORF">PVAND_014788</name>
</gene>
<dbReference type="GO" id="GO:0003723">
    <property type="term" value="F:RNA binding"/>
    <property type="evidence" value="ECO:0007669"/>
    <property type="project" value="UniProtKB-UniRule"/>
</dbReference>
<dbReference type="SUPFAM" id="SSF54928">
    <property type="entry name" value="RNA-binding domain, RBD"/>
    <property type="match status" value="1"/>
</dbReference>
<accession>A0A9J6BAR0</accession>
<dbReference type="Gene3D" id="3.30.70.330">
    <property type="match status" value="1"/>
</dbReference>
<keyword evidence="1 2" id="KW-0694">RNA-binding</keyword>
<dbReference type="InterPro" id="IPR035979">
    <property type="entry name" value="RBD_domain_sf"/>
</dbReference>
<dbReference type="Proteomes" id="UP001107558">
    <property type="component" value="Chromosome 4"/>
</dbReference>
<evidence type="ECO:0000313" key="4">
    <source>
        <dbReference type="EMBL" id="KAG5666778.1"/>
    </source>
</evidence>
<evidence type="ECO:0000256" key="1">
    <source>
        <dbReference type="ARBA" id="ARBA00022884"/>
    </source>
</evidence>
<dbReference type="SMART" id="SM00360">
    <property type="entry name" value="RRM"/>
    <property type="match status" value="1"/>
</dbReference>
<keyword evidence="5" id="KW-1185">Reference proteome</keyword>
<dbReference type="AlphaFoldDB" id="A0A9J6BAR0"/>
<dbReference type="EMBL" id="JADBJN010000004">
    <property type="protein sequence ID" value="KAG5666778.1"/>
    <property type="molecule type" value="Genomic_DNA"/>
</dbReference>
<dbReference type="CDD" id="cd00590">
    <property type="entry name" value="RRM_SF"/>
    <property type="match status" value="1"/>
</dbReference>
<protein>
    <recommendedName>
        <fullName evidence="3">RRM domain-containing protein</fullName>
    </recommendedName>
</protein>
<evidence type="ECO:0000313" key="5">
    <source>
        <dbReference type="Proteomes" id="UP001107558"/>
    </source>
</evidence>
<dbReference type="InterPro" id="IPR036621">
    <property type="entry name" value="Anticodon-bd_dom_sf"/>
</dbReference>
<reference evidence="4" key="1">
    <citation type="submission" date="2021-03" db="EMBL/GenBank/DDBJ databases">
        <title>Chromosome level genome of the anhydrobiotic midge Polypedilum vanderplanki.</title>
        <authorList>
            <person name="Yoshida Y."/>
            <person name="Kikawada T."/>
            <person name="Gusev O."/>
        </authorList>
    </citation>
    <scope>NUCLEOTIDE SEQUENCE</scope>
    <source>
        <strain evidence="4">NIAS01</strain>
        <tissue evidence="4">Whole body or cell culture</tissue>
    </source>
</reference>
<evidence type="ECO:0000256" key="2">
    <source>
        <dbReference type="PROSITE-ProRule" id="PRU00176"/>
    </source>
</evidence>
<dbReference type="PROSITE" id="PS50102">
    <property type="entry name" value="RRM"/>
    <property type="match status" value="1"/>
</dbReference>
<dbReference type="Pfam" id="PF00076">
    <property type="entry name" value="RRM_1"/>
    <property type="match status" value="1"/>
</dbReference>
<dbReference type="SUPFAM" id="SSF52954">
    <property type="entry name" value="Class II aaRS ABD-related"/>
    <property type="match status" value="1"/>
</dbReference>
<dbReference type="InterPro" id="IPR052600">
    <property type="entry name" value="Nuc_rcpt_coact/corep"/>
</dbReference>
<dbReference type="InterPro" id="IPR000504">
    <property type="entry name" value="RRM_dom"/>
</dbReference>
<proteinExistence type="predicted"/>
<evidence type="ECO:0000259" key="3">
    <source>
        <dbReference type="PROSITE" id="PS50102"/>
    </source>
</evidence>
<dbReference type="OrthoDB" id="10044938at2759"/>
<name>A0A9J6BAR0_POLVA</name>
<sequence>MNKTNLLDQLQMNRIYVGNLSEKIQPSSLYSHFIECGKILTIQKRYSKYAFVEFELIESAEYAIEKFHNSFLKGHKIIVNKILNEEEKKYYISKHSNTIASYGEILKGDTMESYIGKNSIYNEDNQIKCQIIVENIYLRNYAEDIKNLISDLGLKSNIFISSPSFELNKLLKKFKDEFIEVVVYINKKNQQMKSLCVIFLQREAVRHDNIPSNDAIKLIYKHIKIESQNPLYFKHPTFINKFLEDLIHNQSLTVLQYDSLIEYLNELKEEQKKFEIGDGATFERRKLFMNSDQNTREIMQNQILKILSEKSEMKLKKTKKLSEIEKKNLLQKLKNDQNVQAAINELKKSRQMKEITAGPSGIA</sequence>
<dbReference type="Gene3D" id="3.40.50.800">
    <property type="entry name" value="Anticodon-binding domain"/>
    <property type="match status" value="1"/>
</dbReference>
<organism evidence="4 5">
    <name type="scientific">Polypedilum vanderplanki</name>
    <name type="common">Sleeping chironomid midge</name>
    <dbReference type="NCBI Taxonomy" id="319348"/>
    <lineage>
        <taxon>Eukaryota</taxon>
        <taxon>Metazoa</taxon>
        <taxon>Ecdysozoa</taxon>
        <taxon>Arthropoda</taxon>
        <taxon>Hexapoda</taxon>
        <taxon>Insecta</taxon>
        <taxon>Pterygota</taxon>
        <taxon>Neoptera</taxon>
        <taxon>Endopterygota</taxon>
        <taxon>Diptera</taxon>
        <taxon>Nematocera</taxon>
        <taxon>Chironomoidea</taxon>
        <taxon>Chironomidae</taxon>
        <taxon>Chironominae</taxon>
        <taxon>Polypedilum</taxon>
        <taxon>Polypedilum</taxon>
    </lineage>
</organism>